<keyword evidence="2 3" id="KW-0067">ATP-binding</keyword>
<dbReference type="GO" id="GO:0003677">
    <property type="term" value="F:DNA binding"/>
    <property type="evidence" value="ECO:0007669"/>
    <property type="project" value="InterPro"/>
</dbReference>
<evidence type="ECO:0000256" key="3">
    <source>
        <dbReference type="PROSITE-ProRule" id="PRU00289"/>
    </source>
</evidence>
<evidence type="ECO:0000313" key="5">
    <source>
        <dbReference type="EMBL" id="SKN03395.1"/>
    </source>
</evidence>
<organism evidence="5 6">
    <name type="scientific">Mycobacteroides abscessus subsp. massiliense</name>
    <dbReference type="NCBI Taxonomy" id="1962118"/>
    <lineage>
        <taxon>Bacteria</taxon>
        <taxon>Bacillati</taxon>
        <taxon>Actinomycetota</taxon>
        <taxon>Actinomycetes</taxon>
        <taxon>Mycobacteriales</taxon>
        <taxon>Mycobacteriaceae</taxon>
        <taxon>Mycobacteroides</taxon>
        <taxon>Mycobacteroides abscessus</taxon>
    </lineage>
</organism>
<feature type="domain" description="FtsK" evidence="4">
    <location>
        <begin position="75"/>
        <end position="267"/>
    </location>
</feature>
<reference evidence="5 6" key="1">
    <citation type="submission" date="2016-11" db="EMBL/GenBank/DDBJ databases">
        <authorList>
            <consortium name="Pathogen Informatics"/>
        </authorList>
    </citation>
    <scope>NUCLEOTIDE SEQUENCE [LARGE SCALE GENOMIC DNA]</scope>
    <source>
        <strain evidence="5 6">911</strain>
    </source>
</reference>
<gene>
    <name evidence="5" type="primary">sftA</name>
    <name evidence="5" type="ORF">SAMEA2259716_05804</name>
</gene>
<evidence type="ECO:0000256" key="2">
    <source>
        <dbReference type="ARBA" id="ARBA00022840"/>
    </source>
</evidence>
<dbReference type="Gene3D" id="3.40.50.300">
    <property type="entry name" value="P-loop containing nucleotide triphosphate hydrolases"/>
    <property type="match status" value="1"/>
</dbReference>
<evidence type="ECO:0000259" key="4">
    <source>
        <dbReference type="PROSITE" id="PS50901"/>
    </source>
</evidence>
<feature type="binding site" evidence="3">
    <location>
        <begin position="98"/>
        <end position="105"/>
    </location>
    <ligand>
        <name>ATP</name>
        <dbReference type="ChEBI" id="CHEBI:30616"/>
    </ligand>
</feature>
<dbReference type="PANTHER" id="PTHR22683:SF41">
    <property type="entry name" value="DNA TRANSLOCASE FTSK"/>
    <property type="match status" value="1"/>
</dbReference>
<dbReference type="EMBL" id="FVGW01000026">
    <property type="protein sequence ID" value="SKN03395.1"/>
    <property type="molecule type" value="Genomic_DNA"/>
</dbReference>
<sequence length="316" mass="33606">MASSNKLTRIAKELRAIEGFSLSEAKRQIVTSAPGGYDWNLLGITDFGAYKPAQRWGRADTTGTLPFTIGGDVNGQPLLVDLADYSIGGDGPHLSIVGAPGNDGMGVLQFVAADLAVRYAPSRLQIAVFGGAEALSAVEDLPHVVAESTGLSAAQQLQWIKHEIASREETLIKLGVADWAVYRKLPAELQMMTELVLFIVLGENDSAGAATRVLQQGRAVGIHVILCTAKPALGEHFGPLVRMTEPQTKEQVAAYIDQLLRKTPGSVVVGEPAAVPVGAGILTTRRDGLMVYNFQAYPPPPMRELAGRLVSAAERS</sequence>
<dbReference type="Pfam" id="PF01580">
    <property type="entry name" value="FtsK_SpoIIIE"/>
    <property type="match status" value="1"/>
</dbReference>
<protein>
    <submittedName>
        <fullName evidence="5">DNA segregation ATPase, FtsK/SpoIIIE family</fullName>
    </submittedName>
</protein>
<name>A0A1T8VEA7_9MYCO</name>
<dbReference type="Proteomes" id="UP000190074">
    <property type="component" value="Unassembled WGS sequence"/>
</dbReference>
<evidence type="ECO:0000313" key="6">
    <source>
        <dbReference type="Proteomes" id="UP000190074"/>
    </source>
</evidence>
<dbReference type="RefSeq" id="WP_079636367.1">
    <property type="nucleotide sequence ID" value="NZ_FVGW01000026.1"/>
</dbReference>
<dbReference type="PROSITE" id="PS50901">
    <property type="entry name" value="FTSK"/>
    <property type="match status" value="1"/>
</dbReference>
<dbReference type="InterPro" id="IPR002543">
    <property type="entry name" value="FtsK_dom"/>
</dbReference>
<evidence type="ECO:0000256" key="1">
    <source>
        <dbReference type="ARBA" id="ARBA00022741"/>
    </source>
</evidence>
<dbReference type="PANTHER" id="PTHR22683">
    <property type="entry name" value="SPORULATION PROTEIN RELATED"/>
    <property type="match status" value="1"/>
</dbReference>
<keyword evidence="1 3" id="KW-0547">Nucleotide-binding</keyword>
<dbReference type="GO" id="GO:0005524">
    <property type="term" value="F:ATP binding"/>
    <property type="evidence" value="ECO:0007669"/>
    <property type="project" value="UniProtKB-UniRule"/>
</dbReference>
<dbReference type="AlphaFoldDB" id="A0A1T8VEA7"/>
<proteinExistence type="predicted"/>
<dbReference type="InterPro" id="IPR050206">
    <property type="entry name" value="FtsK/SpoIIIE/SftA"/>
</dbReference>
<accession>A0A1T8VEA7</accession>
<dbReference type="InterPro" id="IPR027417">
    <property type="entry name" value="P-loop_NTPase"/>
</dbReference>